<protein>
    <submittedName>
        <fullName evidence="2">Uncharacterized protein</fullName>
    </submittedName>
</protein>
<dbReference type="Gene3D" id="2.40.50.100">
    <property type="match status" value="1"/>
</dbReference>
<dbReference type="PANTHER" id="PTHR30386">
    <property type="entry name" value="MEMBRANE FUSION SUBUNIT OF EMRAB-TOLC MULTIDRUG EFFLUX PUMP"/>
    <property type="match status" value="1"/>
</dbReference>
<dbReference type="PRINTS" id="PR01490">
    <property type="entry name" value="RTXTOXIND"/>
</dbReference>
<sequence>MAKQESRPLFRQEALQWRQESWMGATCKLAPISGQWVALGAGLFFISICLYGAFGSYTRRVHAAGALVPTAGLVVTTADQSGIVTRIHVREGQHVKAGDQLFSLDVAHRSQIDASGRNALETLRAQYRLLQEKRRLAEKDAPIALSTIKAHLATLDRQRAMLKAQIARDEKILPLVDRATKQMQDAIGTRLVTQTQFQSQLNVYFQSFNVHAQMVRALIDVEGQRSADQLKILQHPIEWARRLNEIDTQLADCRRQISQASRETEAILDARIAGTIDGMTSYVGQRVRNDQPLLTILPDHATLLAELFVSSRAVGFIHVGQKVLLKYAPYPYQRFGLYRGRVVEVTRSPLQAPFPIMSQKGGVPPEARDADQYRIRVRPERDIAMVDGRREKLQPGMKLEAEIAVDHRRLYQWLLDPFISTAAKLRQISQRDGGGVTT</sequence>
<dbReference type="SUPFAM" id="SSF111369">
    <property type="entry name" value="HlyD-like secretion proteins"/>
    <property type="match status" value="1"/>
</dbReference>
<evidence type="ECO:0000313" key="2">
    <source>
        <dbReference type="EMBL" id="MEE8658207.1"/>
    </source>
</evidence>
<proteinExistence type="predicted"/>
<dbReference type="RefSeq" id="WP_394819169.1">
    <property type="nucleotide sequence ID" value="NZ_JAWJZY010000002.1"/>
</dbReference>
<keyword evidence="1" id="KW-1133">Transmembrane helix</keyword>
<reference evidence="2 3" key="1">
    <citation type="submission" date="2023-10" db="EMBL/GenBank/DDBJ databases">
        <title>Sorlinia euscelidii gen. nov., sp. nov., an acetic acid bacteria isolated from the gut of Euscelidius variegatus emitter.</title>
        <authorList>
            <person name="Michoud G."/>
            <person name="Marasco R."/>
            <person name="Seferji K."/>
            <person name="Gonella E."/>
            <person name="Garuglieri E."/>
            <person name="Alma A."/>
            <person name="Mapelli F."/>
            <person name="Borin S."/>
            <person name="Daffonchio D."/>
            <person name="Crotti E."/>
        </authorList>
    </citation>
    <scope>NUCLEOTIDE SEQUENCE [LARGE SCALE GENOMIC DNA]</scope>
    <source>
        <strain evidence="2 3">EV16P</strain>
    </source>
</reference>
<evidence type="ECO:0000313" key="3">
    <source>
        <dbReference type="Proteomes" id="UP001312908"/>
    </source>
</evidence>
<keyword evidence="1" id="KW-0812">Transmembrane</keyword>
<dbReference type="Gene3D" id="2.40.30.170">
    <property type="match status" value="1"/>
</dbReference>
<keyword evidence="3" id="KW-1185">Reference proteome</keyword>
<organism evidence="2 3">
    <name type="scientific">Sorlinia euscelidii</name>
    <dbReference type="NCBI Taxonomy" id="3081148"/>
    <lineage>
        <taxon>Bacteria</taxon>
        <taxon>Pseudomonadati</taxon>
        <taxon>Pseudomonadota</taxon>
        <taxon>Alphaproteobacteria</taxon>
        <taxon>Acetobacterales</taxon>
        <taxon>Acetobacteraceae</taxon>
        <taxon>Sorlinia</taxon>
    </lineage>
</organism>
<name>A0ABU7U089_9PROT</name>
<gene>
    <name evidence="2" type="ORF">DOFOFD_04195</name>
</gene>
<feature type="transmembrane region" description="Helical" evidence="1">
    <location>
        <begin position="36"/>
        <end position="54"/>
    </location>
</feature>
<dbReference type="Proteomes" id="UP001312908">
    <property type="component" value="Unassembled WGS sequence"/>
</dbReference>
<accession>A0ABU7U089</accession>
<comment type="caution">
    <text evidence="2">The sequence shown here is derived from an EMBL/GenBank/DDBJ whole genome shotgun (WGS) entry which is preliminary data.</text>
</comment>
<dbReference type="InterPro" id="IPR050739">
    <property type="entry name" value="MFP"/>
</dbReference>
<keyword evidence="1" id="KW-0472">Membrane</keyword>
<evidence type="ECO:0000256" key="1">
    <source>
        <dbReference type="SAM" id="Phobius"/>
    </source>
</evidence>
<dbReference type="EMBL" id="JAWJZY010000002">
    <property type="protein sequence ID" value="MEE8658207.1"/>
    <property type="molecule type" value="Genomic_DNA"/>
</dbReference>
<dbReference type="PANTHER" id="PTHR30386:SF28">
    <property type="entry name" value="EXPORTED PROTEIN"/>
    <property type="match status" value="1"/>
</dbReference>